<keyword evidence="3" id="KW-1185">Reference proteome</keyword>
<evidence type="ECO:0000313" key="3">
    <source>
        <dbReference type="Proteomes" id="UP001148614"/>
    </source>
</evidence>
<dbReference type="AlphaFoldDB" id="A0A9W8NJW8"/>
<gene>
    <name evidence="2" type="ORF">NPX13_g2043</name>
</gene>
<protein>
    <submittedName>
        <fullName evidence="2">Uncharacterized protein</fullName>
    </submittedName>
</protein>
<dbReference type="EMBL" id="JANPWZ010000204">
    <property type="protein sequence ID" value="KAJ3578521.1"/>
    <property type="molecule type" value="Genomic_DNA"/>
</dbReference>
<name>A0A9W8NJW8_9PEZI</name>
<evidence type="ECO:0000256" key="1">
    <source>
        <dbReference type="SAM" id="MobiDB-lite"/>
    </source>
</evidence>
<feature type="region of interest" description="Disordered" evidence="1">
    <location>
        <begin position="71"/>
        <end position="90"/>
    </location>
</feature>
<dbReference type="VEuPathDB" id="FungiDB:F4678DRAFT_463135"/>
<sequence>MATPSKNKTNFKTYEASTRLLAAVLATNQVKLDYVELARHVGGGASKDAINHRLRPIKQLAKMQATCVKNGEDPGDLPCDKGGNINPGLV</sequence>
<proteinExistence type="predicted"/>
<accession>A0A9W8NJW8</accession>
<organism evidence="2 3">
    <name type="scientific">Xylaria arbuscula</name>
    <dbReference type="NCBI Taxonomy" id="114810"/>
    <lineage>
        <taxon>Eukaryota</taxon>
        <taxon>Fungi</taxon>
        <taxon>Dikarya</taxon>
        <taxon>Ascomycota</taxon>
        <taxon>Pezizomycotina</taxon>
        <taxon>Sordariomycetes</taxon>
        <taxon>Xylariomycetidae</taxon>
        <taxon>Xylariales</taxon>
        <taxon>Xylariaceae</taxon>
        <taxon>Xylaria</taxon>
    </lineage>
</organism>
<comment type="caution">
    <text evidence="2">The sequence shown here is derived from an EMBL/GenBank/DDBJ whole genome shotgun (WGS) entry which is preliminary data.</text>
</comment>
<reference evidence="2" key="1">
    <citation type="submission" date="2022-07" db="EMBL/GenBank/DDBJ databases">
        <title>Genome Sequence of Xylaria arbuscula.</title>
        <authorList>
            <person name="Buettner E."/>
        </authorList>
    </citation>
    <scope>NUCLEOTIDE SEQUENCE</scope>
    <source>
        <strain evidence="2">VT107</strain>
    </source>
</reference>
<evidence type="ECO:0000313" key="2">
    <source>
        <dbReference type="EMBL" id="KAJ3578521.1"/>
    </source>
</evidence>
<dbReference type="Proteomes" id="UP001148614">
    <property type="component" value="Unassembled WGS sequence"/>
</dbReference>